<sequence length="188" mass="19540">MNPTPTTDSSPAPTRLEPLLPGPRRLTASARDVAELIEADPSLWPALTTCVADTNGQTIIHYAAAHGQGQAASLFGPDGVVSRWRALMSDASESRREHARGRERVVTLRGHHSGHALTVLFTVLTGNSAEPAPATGPSVGEPNADRTPPARVPVGDALAPAPDPAHPDPVRPDSVPAPAAPTGPKERP</sequence>
<gene>
    <name evidence="2" type="ORF">HNR07_001628</name>
</gene>
<accession>A0A840WBT7</accession>
<dbReference type="AlphaFoldDB" id="A0A840WBT7"/>
<feature type="region of interest" description="Disordered" evidence="1">
    <location>
        <begin position="1"/>
        <end position="22"/>
    </location>
</feature>
<dbReference type="EMBL" id="JACHDO010000001">
    <property type="protein sequence ID" value="MBB5490491.1"/>
    <property type="molecule type" value="Genomic_DNA"/>
</dbReference>
<proteinExistence type="predicted"/>
<organism evidence="2 3">
    <name type="scientific">Nocardiopsis metallicus</name>
    <dbReference type="NCBI Taxonomy" id="179819"/>
    <lineage>
        <taxon>Bacteria</taxon>
        <taxon>Bacillati</taxon>
        <taxon>Actinomycetota</taxon>
        <taxon>Actinomycetes</taxon>
        <taxon>Streptosporangiales</taxon>
        <taxon>Nocardiopsidaceae</taxon>
        <taxon>Nocardiopsis</taxon>
    </lineage>
</organism>
<protein>
    <submittedName>
        <fullName evidence="2">Uncharacterized protein</fullName>
    </submittedName>
</protein>
<keyword evidence="3" id="KW-1185">Reference proteome</keyword>
<reference evidence="2 3" key="1">
    <citation type="submission" date="2020-08" db="EMBL/GenBank/DDBJ databases">
        <title>Sequencing the genomes of 1000 actinobacteria strains.</title>
        <authorList>
            <person name="Klenk H.-P."/>
        </authorList>
    </citation>
    <scope>NUCLEOTIDE SEQUENCE [LARGE SCALE GENOMIC DNA]</scope>
    <source>
        <strain evidence="2 3">DSM 44598</strain>
    </source>
</reference>
<feature type="region of interest" description="Disordered" evidence="1">
    <location>
        <begin position="128"/>
        <end position="188"/>
    </location>
</feature>
<evidence type="ECO:0000256" key="1">
    <source>
        <dbReference type="SAM" id="MobiDB-lite"/>
    </source>
</evidence>
<name>A0A840WBT7_9ACTN</name>
<dbReference type="Proteomes" id="UP000579647">
    <property type="component" value="Unassembled WGS sequence"/>
</dbReference>
<evidence type="ECO:0000313" key="2">
    <source>
        <dbReference type="EMBL" id="MBB5490491.1"/>
    </source>
</evidence>
<comment type="caution">
    <text evidence="2">The sequence shown here is derived from an EMBL/GenBank/DDBJ whole genome shotgun (WGS) entry which is preliminary data.</text>
</comment>
<evidence type="ECO:0000313" key="3">
    <source>
        <dbReference type="Proteomes" id="UP000579647"/>
    </source>
</evidence>
<dbReference type="RefSeq" id="WP_184363916.1">
    <property type="nucleotide sequence ID" value="NZ_BAAAKM010000017.1"/>
</dbReference>